<proteinExistence type="predicted"/>
<dbReference type="PANTHER" id="PTHR12917">
    <property type="entry name" value="ASPARTYL PROTEASE DDI-RELATED"/>
    <property type="match status" value="1"/>
</dbReference>
<dbReference type="EMBL" id="JAJSOW010000102">
    <property type="protein sequence ID" value="KAI9178658.1"/>
    <property type="molecule type" value="Genomic_DNA"/>
</dbReference>
<dbReference type="Gene3D" id="2.40.70.10">
    <property type="entry name" value="Acid Proteases"/>
    <property type="match status" value="1"/>
</dbReference>
<reference evidence="1" key="1">
    <citation type="journal article" date="2022" name="Plant J.">
        <title>Strategies of tolerance reflected in two North American maple genomes.</title>
        <authorList>
            <person name="McEvoy S.L."/>
            <person name="Sezen U.U."/>
            <person name="Trouern-Trend A."/>
            <person name="McMahon S.M."/>
            <person name="Schaberg P.G."/>
            <person name="Yang J."/>
            <person name="Wegrzyn J.L."/>
            <person name="Swenson N.G."/>
        </authorList>
    </citation>
    <scope>NUCLEOTIDE SEQUENCE</scope>
    <source>
        <strain evidence="1">91603</strain>
    </source>
</reference>
<evidence type="ECO:0000313" key="2">
    <source>
        <dbReference type="Proteomes" id="UP001064489"/>
    </source>
</evidence>
<reference evidence="1" key="2">
    <citation type="submission" date="2023-02" db="EMBL/GenBank/DDBJ databases">
        <authorList>
            <person name="Swenson N.G."/>
            <person name="Wegrzyn J.L."/>
            <person name="Mcevoy S.L."/>
        </authorList>
    </citation>
    <scope>NUCLEOTIDE SEQUENCE</scope>
    <source>
        <strain evidence="1">91603</strain>
        <tissue evidence="1">Leaf</tissue>
    </source>
</reference>
<sequence length="117" mass="12892">MLNTISVEKQPDVIGLMYVTVHVNGRKMLAMLHTGVTNNFLSQREMDRLGLSVANSTSWVKAVNSTAKPIAEVAEATLKIGSWQETISMMVVPLDDFDLILGIEFFRKAKATPMPSP</sequence>
<dbReference type="AlphaFoldDB" id="A0AAD5IWN6"/>
<dbReference type="CDD" id="cd00303">
    <property type="entry name" value="retropepsin_like"/>
    <property type="match status" value="1"/>
</dbReference>
<protein>
    <submittedName>
        <fullName evidence="1">Uncharacterized protein</fullName>
    </submittedName>
</protein>
<dbReference type="PANTHER" id="PTHR12917:SF18">
    <property type="entry name" value="DNA DAMAGE-INDUCIBLE PROTEIN 1-LIKE"/>
    <property type="match status" value="1"/>
</dbReference>
<dbReference type="InterPro" id="IPR021109">
    <property type="entry name" value="Peptidase_aspartic_dom_sf"/>
</dbReference>
<accession>A0AAD5IWN6</accession>
<keyword evidence="2" id="KW-1185">Reference proteome</keyword>
<dbReference type="Pfam" id="PF13975">
    <property type="entry name" value="gag-asp_proteas"/>
    <property type="match status" value="1"/>
</dbReference>
<organism evidence="1 2">
    <name type="scientific">Acer negundo</name>
    <name type="common">Box elder</name>
    <dbReference type="NCBI Taxonomy" id="4023"/>
    <lineage>
        <taxon>Eukaryota</taxon>
        <taxon>Viridiplantae</taxon>
        <taxon>Streptophyta</taxon>
        <taxon>Embryophyta</taxon>
        <taxon>Tracheophyta</taxon>
        <taxon>Spermatophyta</taxon>
        <taxon>Magnoliopsida</taxon>
        <taxon>eudicotyledons</taxon>
        <taxon>Gunneridae</taxon>
        <taxon>Pentapetalae</taxon>
        <taxon>rosids</taxon>
        <taxon>malvids</taxon>
        <taxon>Sapindales</taxon>
        <taxon>Sapindaceae</taxon>
        <taxon>Hippocastanoideae</taxon>
        <taxon>Acereae</taxon>
        <taxon>Acer</taxon>
    </lineage>
</organism>
<gene>
    <name evidence="1" type="ORF">LWI28_029278</name>
</gene>
<dbReference type="Proteomes" id="UP001064489">
    <property type="component" value="Chromosome 5"/>
</dbReference>
<evidence type="ECO:0000313" key="1">
    <source>
        <dbReference type="EMBL" id="KAI9178658.1"/>
    </source>
</evidence>
<name>A0AAD5IWN6_ACENE</name>
<comment type="caution">
    <text evidence="1">The sequence shown here is derived from an EMBL/GenBank/DDBJ whole genome shotgun (WGS) entry which is preliminary data.</text>
</comment>
<dbReference type="SUPFAM" id="SSF50630">
    <property type="entry name" value="Acid proteases"/>
    <property type="match status" value="1"/>
</dbReference>